<keyword evidence="5" id="KW-1185">Reference proteome</keyword>
<feature type="transmembrane region" description="Helical" evidence="2">
    <location>
        <begin position="81"/>
        <end position="99"/>
    </location>
</feature>
<evidence type="ECO:0000256" key="1">
    <source>
        <dbReference type="SAM" id="MobiDB-lite"/>
    </source>
</evidence>
<dbReference type="InterPro" id="IPR038765">
    <property type="entry name" value="Papain-like_cys_pep_sf"/>
</dbReference>
<sequence>MDTIQQPRSKIGAFDKLRKASEFTIAGVEDSIPLRVLVQIFVFISIGAMDSVASSGNSAWAIPLSAIAGVWAWYARRKRNVIVKLFIAIAMIAMLVVFLRDLVRNTDETRLLLARLLIQLQVLHSFDLPRRKDLGYSIVIGLILMALAATLSQTMVFALWLIAFLLLGIPILLLDHRSRLGVPTKSFQPEKMGISLLPLSGLLAIVLVLGLTIFAFLPRLPGFQLRNFPVSVNLSVQRDVPRGDILTRQQQNQQQSGNGTSPNGTGGTGNNNDLETLPPLFAPEIDTVSGSQQSKQRQPELVMRVRSQAELFWRVMAYDEFTGKGWRISRNDPTQIRTVRRNPFNYEFFVAQQPHASIGIKKPLQPVASQDVVQTYTITSPNFPNLVPAASVPKQVFFPSEELDIDPEGMIRGPGPLPEDLTYTVISNVVARDAQQLRQLPNEYPRSIRNYYLQVPANLSPNVRNQALSMIANAKDNDGKLIALDNPYDVVVQIAQSVKQNYAIKPLKFDESKGDLVSQFIEQGGGEESHFVSTMAVMLRSLGIPTRYVVGFAPGKFNPFTGLYEVQNIDTQSLVEVYFPVYGWISFDPIPNRPLFPPSLENNRTFGVIQTFWSWIAQFLPSSVTNFFSALFDNIGKFLGGVFNWLIEMGWIGFAFGLAIAFGIGIGGWALWQFAIWWWQRQRLQKMPIPQRTYQQMLQWLSEQGKPKLSYQTPQEYVASLSDRVSEKQADAIAKITQIYQDWRYGNQAIGYNLAAELKMLLKQLKAKI</sequence>
<feature type="transmembrane region" description="Helical" evidence="2">
    <location>
        <begin position="156"/>
        <end position="174"/>
    </location>
</feature>
<keyword evidence="2" id="KW-0812">Transmembrane</keyword>
<dbReference type="InterPro" id="IPR025403">
    <property type="entry name" value="TgpA-like_C"/>
</dbReference>
<dbReference type="Proteomes" id="UP000618445">
    <property type="component" value="Unassembled WGS sequence"/>
</dbReference>
<dbReference type="Pfam" id="PF13559">
    <property type="entry name" value="DUF4129"/>
    <property type="match status" value="1"/>
</dbReference>
<evidence type="ECO:0000256" key="2">
    <source>
        <dbReference type="SAM" id="Phobius"/>
    </source>
</evidence>
<feature type="transmembrane region" description="Helical" evidence="2">
    <location>
        <begin position="58"/>
        <end position="74"/>
    </location>
</feature>
<evidence type="ECO:0000259" key="3">
    <source>
        <dbReference type="SMART" id="SM00460"/>
    </source>
</evidence>
<feature type="compositionally biased region" description="Low complexity" evidence="1">
    <location>
        <begin position="249"/>
        <end position="263"/>
    </location>
</feature>
<organism evidence="4 5">
    <name type="scientific">Phormidium tenue FACHB-1050</name>
    <dbReference type="NCBI Taxonomy" id="2692857"/>
    <lineage>
        <taxon>Bacteria</taxon>
        <taxon>Bacillati</taxon>
        <taxon>Cyanobacteriota</taxon>
        <taxon>Cyanophyceae</taxon>
        <taxon>Oscillatoriophycideae</taxon>
        <taxon>Oscillatoriales</taxon>
        <taxon>Oscillatoriaceae</taxon>
        <taxon>Phormidium</taxon>
    </lineage>
</organism>
<dbReference type="InterPro" id="IPR021878">
    <property type="entry name" value="TgpA_N"/>
</dbReference>
<dbReference type="RefSeq" id="WP_190578397.1">
    <property type="nucleotide sequence ID" value="NZ_CAWPQU010000009.1"/>
</dbReference>
<feature type="transmembrane region" description="Helical" evidence="2">
    <location>
        <begin position="194"/>
        <end position="217"/>
    </location>
</feature>
<dbReference type="EMBL" id="JACJQY010000017">
    <property type="protein sequence ID" value="MBD2317556.1"/>
    <property type="molecule type" value="Genomic_DNA"/>
</dbReference>
<reference evidence="4 5" key="1">
    <citation type="journal article" date="2020" name="ISME J.">
        <title>Comparative genomics reveals insights into cyanobacterial evolution and habitat adaptation.</title>
        <authorList>
            <person name="Chen M.Y."/>
            <person name="Teng W.K."/>
            <person name="Zhao L."/>
            <person name="Hu C.X."/>
            <person name="Zhou Y.K."/>
            <person name="Han B.P."/>
            <person name="Song L.R."/>
            <person name="Shu W.S."/>
        </authorList>
    </citation>
    <scope>NUCLEOTIDE SEQUENCE [LARGE SCALE GENOMIC DNA]</scope>
    <source>
        <strain evidence="4 5">FACHB-1050</strain>
    </source>
</reference>
<dbReference type="PANTHER" id="PTHR42736:SF1">
    <property type="entry name" value="PROTEIN-GLUTAMINE GAMMA-GLUTAMYLTRANSFERASE"/>
    <property type="match status" value="1"/>
</dbReference>
<proteinExistence type="predicted"/>
<dbReference type="SUPFAM" id="SSF54001">
    <property type="entry name" value="Cysteine proteinases"/>
    <property type="match status" value="1"/>
</dbReference>
<dbReference type="Gene3D" id="3.10.620.30">
    <property type="match status" value="1"/>
</dbReference>
<dbReference type="PANTHER" id="PTHR42736">
    <property type="entry name" value="PROTEIN-GLUTAMINE GAMMA-GLUTAMYLTRANSFERASE"/>
    <property type="match status" value="1"/>
</dbReference>
<comment type="caution">
    <text evidence="4">The sequence shown here is derived from an EMBL/GenBank/DDBJ whole genome shotgun (WGS) entry which is preliminary data.</text>
</comment>
<dbReference type="Pfam" id="PF01841">
    <property type="entry name" value="Transglut_core"/>
    <property type="match status" value="1"/>
</dbReference>
<dbReference type="InterPro" id="IPR002931">
    <property type="entry name" value="Transglutaminase-like"/>
</dbReference>
<feature type="transmembrane region" description="Helical" evidence="2">
    <location>
        <begin position="652"/>
        <end position="679"/>
    </location>
</feature>
<dbReference type="InterPro" id="IPR052901">
    <property type="entry name" value="Bact_TGase-like"/>
</dbReference>
<feature type="region of interest" description="Disordered" evidence="1">
    <location>
        <begin position="248"/>
        <end position="278"/>
    </location>
</feature>
<accession>A0ABR8CB28</accession>
<protein>
    <submittedName>
        <fullName evidence="4">DUF3488 domain-containing protein</fullName>
    </submittedName>
</protein>
<keyword evidence="2" id="KW-1133">Transmembrane helix</keyword>
<dbReference type="Pfam" id="PF11992">
    <property type="entry name" value="TgpA_N"/>
    <property type="match status" value="2"/>
</dbReference>
<evidence type="ECO:0000313" key="5">
    <source>
        <dbReference type="Proteomes" id="UP000618445"/>
    </source>
</evidence>
<keyword evidence="2" id="KW-0472">Membrane</keyword>
<dbReference type="SMART" id="SM00460">
    <property type="entry name" value="TGc"/>
    <property type="match status" value="1"/>
</dbReference>
<evidence type="ECO:0000313" key="4">
    <source>
        <dbReference type="EMBL" id="MBD2317556.1"/>
    </source>
</evidence>
<name>A0ABR8CB28_9CYAN</name>
<feature type="transmembrane region" description="Helical" evidence="2">
    <location>
        <begin position="134"/>
        <end position="151"/>
    </location>
</feature>
<feature type="domain" description="Transglutaminase-like" evidence="3">
    <location>
        <begin position="520"/>
        <end position="591"/>
    </location>
</feature>
<gene>
    <name evidence="4" type="ORF">H6G05_11950</name>
</gene>